<reference evidence="1 2" key="1">
    <citation type="journal article" date="2019" name="G3 (Bethesda)">
        <title>Sequencing of a Wild Apple (Malus baccata) Genome Unravels the Differences Between Cultivated and Wild Apple Species Regarding Disease Resistance and Cold Tolerance.</title>
        <authorList>
            <person name="Chen X."/>
        </authorList>
    </citation>
    <scope>NUCLEOTIDE SEQUENCE [LARGE SCALE GENOMIC DNA]</scope>
    <source>
        <strain evidence="2">cv. Shandingzi</strain>
        <tissue evidence="1">Leaves</tissue>
    </source>
</reference>
<sequence>MVQQVQSPEDHQPVRAVKWCDKFNHQKIINLFLSEFPVIQAQVQAIPAQPIQQKMALQ</sequence>
<name>A0A540KII5_MALBA</name>
<dbReference type="Proteomes" id="UP000315295">
    <property type="component" value="Unassembled WGS sequence"/>
</dbReference>
<organism evidence="1 2">
    <name type="scientific">Malus baccata</name>
    <name type="common">Siberian crab apple</name>
    <name type="synonym">Pyrus baccata</name>
    <dbReference type="NCBI Taxonomy" id="106549"/>
    <lineage>
        <taxon>Eukaryota</taxon>
        <taxon>Viridiplantae</taxon>
        <taxon>Streptophyta</taxon>
        <taxon>Embryophyta</taxon>
        <taxon>Tracheophyta</taxon>
        <taxon>Spermatophyta</taxon>
        <taxon>Magnoliopsida</taxon>
        <taxon>eudicotyledons</taxon>
        <taxon>Gunneridae</taxon>
        <taxon>Pentapetalae</taxon>
        <taxon>rosids</taxon>
        <taxon>fabids</taxon>
        <taxon>Rosales</taxon>
        <taxon>Rosaceae</taxon>
        <taxon>Amygdaloideae</taxon>
        <taxon>Maleae</taxon>
        <taxon>Malus</taxon>
    </lineage>
</organism>
<evidence type="ECO:0000313" key="1">
    <source>
        <dbReference type="EMBL" id="TQD74035.1"/>
    </source>
</evidence>
<evidence type="ECO:0000313" key="2">
    <source>
        <dbReference type="Proteomes" id="UP000315295"/>
    </source>
</evidence>
<comment type="caution">
    <text evidence="1">The sequence shown here is derived from an EMBL/GenBank/DDBJ whole genome shotgun (WGS) entry which is preliminary data.</text>
</comment>
<dbReference type="EMBL" id="VIEB01001225">
    <property type="protein sequence ID" value="TQD74035.1"/>
    <property type="molecule type" value="Genomic_DNA"/>
</dbReference>
<dbReference type="AlphaFoldDB" id="A0A540KII5"/>
<gene>
    <name evidence="1" type="ORF">C1H46_040417</name>
</gene>
<keyword evidence="2" id="KW-1185">Reference proteome</keyword>
<proteinExistence type="predicted"/>
<protein>
    <submittedName>
        <fullName evidence="1">Uncharacterized protein</fullName>
    </submittedName>
</protein>
<accession>A0A540KII5</accession>